<sequence>MVLLHLYHYDFVLVFVVVQFHAEIEGRAVGVRTLVEVWKNYSTKIQPAKLPFVDEHDHW</sequence>
<comment type="caution">
    <text evidence="1">The sequence shown here is derived from an EMBL/GenBank/DDBJ whole genome shotgun (WGS) entry which is preliminary data.</text>
</comment>
<accession>A0AAD5JNJ5</accession>
<protein>
    <submittedName>
        <fullName evidence="1">Uncharacterized protein</fullName>
    </submittedName>
</protein>
<organism evidence="1 2">
    <name type="scientific">Phascolomyces articulosus</name>
    <dbReference type="NCBI Taxonomy" id="60185"/>
    <lineage>
        <taxon>Eukaryota</taxon>
        <taxon>Fungi</taxon>
        <taxon>Fungi incertae sedis</taxon>
        <taxon>Mucoromycota</taxon>
        <taxon>Mucoromycotina</taxon>
        <taxon>Mucoromycetes</taxon>
        <taxon>Mucorales</taxon>
        <taxon>Lichtheimiaceae</taxon>
        <taxon>Phascolomyces</taxon>
    </lineage>
</organism>
<proteinExistence type="predicted"/>
<evidence type="ECO:0000313" key="1">
    <source>
        <dbReference type="EMBL" id="KAI9246222.1"/>
    </source>
</evidence>
<reference evidence="1" key="1">
    <citation type="journal article" date="2022" name="IScience">
        <title>Evolution of zygomycete secretomes and the origins of terrestrial fungal ecologies.</title>
        <authorList>
            <person name="Chang Y."/>
            <person name="Wang Y."/>
            <person name="Mondo S."/>
            <person name="Ahrendt S."/>
            <person name="Andreopoulos W."/>
            <person name="Barry K."/>
            <person name="Beard J."/>
            <person name="Benny G.L."/>
            <person name="Blankenship S."/>
            <person name="Bonito G."/>
            <person name="Cuomo C."/>
            <person name="Desiro A."/>
            <person name="Gervers K.A."/>
            <person name="Hundley H."/>
            <person name="Kuo A."/>
            <person name="LaButti K."/>
            <person name="Lang B.F."/>
            <person name="Lipzen A."/>
            <person name="O'Donnell K."/>
            <person name="Pangilinan J."/>
            <person name="Reynolds N."/>
            <person name="Sandor L."/>
            <person name="Smith M.E."/>
            <person name="Tsang A."/>
            <person name="Grigoriev I.V."/>
            <person name="Stajich J.E."/>
            <person name="Spatafora J.W."/>
        </authorList>
    </citation>
    <scope>NUCLEOTIDE SEQUENCE</scope>
    <source>
        <strain evidence="1">RSA 2281</strain>
    </source>
</reference>
<dbReference type="Proteomes" id="UP001209540">
    <property type="component" value="Unassembled WGS sequence"/>
</dbReference>
<evidence type="ECO:0000313" key="2">
    <source>
        <dbReference type="Proteomes" id="UP001209540"/>
    </source>
</evidence>
<keyword evidence="2" id="KW-1185">Reference proteome</keyword>
<dbReference type="AlphaFoldDB" id="A0AAD5JNJ5"/>
<name>A0AAD5JNJ5_9FUNG</name>
<dbReference type="EMBL" id="JAIXMP010000047">
    <property type="protein sequence ID" value="KAI9246222.1"/>
    <property type="molecule type" value="Genomic_DNA"/>
</dbReference>
<reference evidence="1" key="2">
    <citation type="submission" date="2023-02" db="EMBL/GenBank/DDBJ databases">
        <authorList>
            <consortium name="DOE Joint Genome Institute"/>
            <person name="Mondo S.J."/>
            <person name="Chang Y."/>
            <person name="Wang Y."/>
            <person name="Ahrendt S."/>
            <person name="Andreopoulos W."/>
            <person name="Barry K."/>
            <person name="Beard J."/>
            <person name="Benny G.L."/>
            <person name="Blankenship S."/>
            <person name="Bonito G."/>
            <person name="Cuomo C."/>
            <person name="Desiro A."/>
            <person name="Gervers K.A."/>
            <person name="Hundley H."/>
            <person name="Kuo A."/>
            <person name="LaButti K."/>
            <person name="Lang B.F."/>
            <person name="Lipzen A."/>
            <person name="O'Donnell K."/>
            <person name="Pangilinan J."/>
            <person name="Reynolds N."/>
            <person name="Sandor L."/>
            <person name="Smith M.W."/>
            <person name="Tsang A."/>
            <person name="Grigoriev I.V."/>
            <person name="Stajich J.E."/>
            <person name="Spatafora J.W."/>
        </authorList>
    </citation>
    <scope>NUCLEOTIDE SEQUENCE</scope>
    <source>
        <strain evidence="1">RSA 2281</strain>
    </source>
</reference>
<gene>
    <name evidence="1" type="ORF">BDA99DRAFT_527145</name>
</gene>